<accession>A0A0B5F3U2</accession>
<dbReference type="KEGG" id="sals:SLNWT_5205"/>
<dbReference type="AlphaFoldDB" id="A0A0B5F3U2"/>
<sequence length="110" mass="11928">MRRMPNFAVFLKHMGAPARRRYARGARGGGGGGITSAQHPPRLARKAMRDSHLPASIRTASPNLHNVARRRSNREHDPGALSLVPGKAGPDRPRRPHTGPRSSVDRAGAF</sequence>
<reference evidence="2 3" key="1">
    <citation type="submission" date="2015-01" db="EMBL/GenBank/DDBJ databases">
        <title>Enhanced salinomycin production by adjusting the supply of polyketide extender units in Streptomyce albus DSM 41398.</title>
        <authorList>
            <person name="Lu C."/>
        </authorList>
    </citation>
    <scope>NUCLEOTIDE SEQUENCE [LARGE SCALE GENOMIC DNA]</scope>
    <source>
        <strain evidence="3">ATCC 21838 / DSM 41398 / FERM P-419 / JCM 4703 / NBRC 107858</strain>
    </source>
</reference>
<name>A0A0B5F3U2_STRA4</name>
<evidence type="ECO:0000313" key="3">
    <source>
        <dbReference type="Proteomes" id="UP000031523"/>
    </source>
</evidence>
<dbReference type="Proteomes" id="UP000031523">
    <property type="component" value="Chromosome"/>
</dbReference>
<proteinExistence type="predicted"/>
<dbReference type="EMBL" id="CP010519">
    <property type="protein sequence ID" value="AJE85581.1"/>
    <property type="molecule type" value="Genomic_DNA"/>
</dbReference>
<feature type="region of interest" description="Disordered" evidence="1">
    <location>
        <begin position="21"/>
        <end position="110"/>
    </location>
</feature>
<evidence type="ECO:0000256" key="1">
    <source>
        <dbReference type="SAM" id="MobiDB-lite"/>
    </source>
</evidence>
<gene>
    <name evidence="2" type="ORF">SLNWT_5205</name>
</gene>
<keyword evidence="3" id="KW-1185">Reference proteome</keyword>
<protein>
    <submittedName>
        <fullName evidence="2">Uncharacterized protein</fullName>
    </submittedName>
</protein>
<evidence type="ECO:0000313" key="2">
    <source>
        <dbReference type="EMBL" id="AJE85581.1"/>
    </source>
</evidence>
<organism evidence="2 3">
    <name type="scientific">Streptomyces albus (strain ATCC 21838 / DSM 41398 / FERM P-419 / JCM 4703 / NBRC 107858)</name>
    <dbReference type="NCBI Taxonomy" id="1081613"/>
    <lineage>
        <taxon>Bacteria</taxon>
        <taxon>Bacillati</taxon>
        <taxon>Actinomycetota</taxon>
        <taxon>Actinomycetes</taxon>
        <taxon>Kitasatosporales</taxon>
        <taxon>Streptomycetaceae</taxon>
        <taxon>Streptomyces</taxon>
    </lineage>
</organism>